<evidence type="ECO:0000256" key="1">
    <source>
        <dbReference type="SAM" id="Phobius"/>
    </source>
</evidence>
<name>A0A0G1N4Q0_9BACT</name>
<keyword evidence="1" id="KW-0472">Membrane</keyword>
<evidence type="ECO:0000313" key="3">
    <source>
        <dbReference type="Proteomes" id="UP000034727"/>
    </source>
</evidence>
<keyword evidence="1" id="KW-1133">Transmembrane helix</keyword>
<proteinExistence type="predicted"/>
<keyword evidence="1" id="KW-0812">Transmembrane</keyword>
<organism evidence="2 3">
    <name type="scientific">Candidatus Jorgensenbacteria bacterium GW2011_GWA2_45_9</name>
    <dbReference type="NCBI Taxonomy" id="1618663"/>
    <lineage>
        <taxon>Bacteria</taxon>
        <taxon>Candidatus Joergenseniibacteriota</taxon>
    </lineage>
</organism>
<protein>
    <submittedName>
        <fullName evidence="2">Uncharacterized protein</fullName>
    </submittedName>
</protein>
<evidence type="ECO:0000313" key="2">
    <source>
        <dbReference type="EMBL" id="KKU15509.1"/>
    </source>
</evidence>
<dbReference type="AlphaFoldDB" id="A0A0G1N4Q0"/>
<gene>
    <name evidence="2" type="ORF">UX22_C0008G0002</name>
</gene>
<comment type="caution">
    <text evidence="2">The sequence shown here is derived from an EMBL/GenBank/DDBJ whole genome shotgun (WGS) entry which is preliminary data.</text>
</comment>
<dbReference type="EMBL" id="LCLJ01000008">
    <property type="protein sequence ID" value="KKU15509.1"/>
    <property type="molecule type" value="Genomic_DNA"/>
</dbReference>
<dbReference type="Proteomes" id="UP000034727">
    <property type="component" value="Unassembled WGS sequence"/>
</dbReference>
<sequence length="216" mass="23787">MENKGAYFAILILTLFVLGGFFATWSYISSLRTDVKNMELSFEFQKQNTGGIASSTDKITVAEQADKESPSGSQNPAEKEDAGIKIPTGVIFSELSSVALLPQTQLKVTIDSVIRYKDGQITVNFKAFTDTASSYAAFEPKYVFGLINPENGDEQKAFKLDGKFDSIPPKSASSGTLTFQGFPERQTIILQIGSGEDIKFYEFNFTDKTYKKTEIG</sequence>
<accession>A0A0G1N4Q0</accession>
<reference evidence="2 3" key="1">
    <citation type="journal article" date="2015" name="Nature">
        <title>rRNA introns, odd ribosomes, and small enigmatic genomes across a large radiation of phyla.</title>
        <authorList>
            <person name="Brown C.T."/>
            <person name="Hug L.A."/>
            <person name="Thomas B.C."/>
            <person name="Sharon I."/>
            <person name="Castelle C.J."/>
            <person name="Singh A."/>
            <person name="Wilkins M.J."/>
            <person name="Williams K.H."/>
            <person name="Banfield J.F."/>
        </authorList>
    </citation>
    <scope>NUCLEOTIDE SEQUENCE [LARGE SCALE GENOMIC DNA]</scope>
</reference>
<feature type="transmembrane region" description="Helical" evidence="1">
    <location>
        <begin position="6"/>
        <end position="28"/>
    </location>
</feature>